<dbReference type="RefSeq" id="WP_253530193.1">
    <property type="nucleotide sequence ID" value="NZ_JAMZEL010000008.1"/>
</dbReference>
<dbReference type="InterPro" id="IPR029060">
    <property type="entry name" value="PIN-like_dom_sf"/>
</dbReference>
<evidence type="ECO:0000256" key="6">
    <source>
        <dbReference type="ARBA" id="ARBA00022842"/>
    </source>
</evidence>
<dbReference type="Proteomes" id="UP001204772">
    <property type="component" value="Unassembled WGS sequence"/>
</dbReference>
<evidence type="ECO:0000256" key="2">
    <source>
        <dbReference type="ARBA" id="ARBA00022649"/>
    </source>
</evidence>
<proteinExistence type="inferred from homology"/>
<keyword evidence="5" id="KW-0378">Hydrolase</keyword>
<keyword evidence="6" id="KW-0460">Magnesium</keyword>
<dbReference type="Pfam" id="PF01850">
    <property type="entry name" value="PIN"/>
    <property type="match status" value="1"/>
</dbReference>
<feature type="domain" description="PIN" evidence="8">
    <location>
        <begin position="4"/>
        <end position="133"/>
    </location>
</feature>
<protein>
    <submittedName>
        <fullName evidence="9">Type II toxin-antitoxin system VapC family toxin</fullName>
    </submittedName>
</protein>
<keyword evidence="4" id="KW-0479">Metal-binding</keyword>
<evidence type="ECO:0000256" key="1">
    <source>
        <dbReference type="ARBA" id="ARBA00001946"/>
    </source>
</evidence>
<gene>
    <name evidence="9" type="ORF">NCI00_19090</name>
</gene>
<dbReference type="SUPFAM" id="SSF88723">
    <property type="entry name" value="PIN domain-like"/>
    <property type="match status" value="1"/>
</dbReference>
<comment type="caution">
    <text evidence="9">The sequence shown here is derived from an EMBL/GenBank/DDBJ whole genome shotgun (WGS) entry which is preliminary data.</text>
</comment>
<evidence type="ECO:0000256" key="4">
    <source>
        <dbReference type="ARBA" id="ARBA00022723"/>
    </source>
</evidence>
<name>A0ABT1FS61_9BACT</name>
<accession>A0ABT1FS61</accession>
<evidence type="ECO:0000256" key="5">
    <source>
        <dbReference type="ARBA" id="ARBA00022801"/>
    </source>
</evidence>
<comment type="cofactor">
    <cofactor evidence="1">
        <name>Mg(2+)</name>
        <dbReference type="ChEBI" id="CHEBI:18420"/>
    </cofactor>
</comment>
<dbReference type="CDD" id="cd09881">
    <property type="entry name" value="PIN_VapC4-5_FitB-like"/>
    <property type="match status" value="1"/>
</dbReference>
<evidence type="ECO:0000256" key="7">
    <source>
        <dbReference type="ARBA" id="ARBA00038093"/>
    </source>
</evidence>
<sequence length="150" mass="17196">MNLLFDTNIILQVTRKEGGLELLKKLNPNHHLIYISFVNVAEIQSIAYRKGWNEVKSGRLEAFLNLVRVIEVSDILLPSYVGIDAYSQRNHPHYAHYPFRTPRNMGKNDLWIAATASLLNLELVTIDGDFDHLQGTFLNLRKIIPAFLQP</sequence>
<dbReference type="EMBL" id="JAMZEL010000008">
    <property type="protein sequence ID" value="MCP1384551.1"/>
    <property type="molecule type" value="Genomic_DNA"/>
</dbReference>
<dbReference type="InterPro" id="IPR002716">
    <property type="entry name" value="PIN_dom"/>
</dbReference>
<reference evidence="9 10" key="1">
    <citation type="submission" date="2022-06" db="EMBL/GenBank/DDBJ databases">
        <title>Runella sp. S5 genome sequencing.</title>
        <authorList>
            <person name="Park S."/>
        </authorList>
    </citation>
    <scope>NUCLEOTIDE SEQUENCE [LARGE SCALE GENOMIC DNA]</scope>
    <source>
        <strain evidence="9 10">S5</strain>
    </source>
</reference>
<evidence type="ECO:0000313" key="9">
    <source>
        <dbReference type="EMBL" id="MCP1384551.1"/>
    </source>
</evidence>
<evidence type="ECO:0000313" key="10">
    <source>
        <dbReference type="Proteomes" id="UP001204772"/>
    </source>
</evidence>
<keyword evidence="3" id="KW-0540">Nuclease</keyword>
<dbReference type="PANTHER" id="PTHR33653:SF1">
    <property type="entry name" value="RIBONUCLEASE VAPC2"/>
    <property type="match status" value="1"/>
</dbReference>
<evidence type="ECO:0000256" key="3">
    <source>
        <dbReference type="ARBA" id="ARBA00022722"/>
    </source>
</evidence>
<keyword evidence="2" id="KW-1277">Toxin-antitoxin system</keyword>
<dbReference type="InterPro" id="IPR050556">
    <property type="entry name" value="Type_II_TA_system_RNase"/>
</dbReference>
<comment type="similarity">
    <text evidence="7">Belongs to the PINc/VapC protein family.</text>
</comment>
<dbReference type="PANTHER" id="PTHR33653">
    <property type="entry name" value="RIBONUCLEASE VAPC2"/>
    <property type="match status" value="1"/>
</dbReference>
<dbReference type="Gene3D" id="3.40.50.1010">
    <property type="entry name" value="5'-nuclease"/>
    <property type="match status" value="1"/>
</dbReference>
<keyword evidence="10" id="KW-1185">Reference proteome</keyword>
<organism evidence="9 10">
    <name type="scientific">Runella salmonicolor</name>
    <dbReference type="NCBI Taxonomy" id="2950278"/>
    <lineage>
        <taxon>Bacteria</taxon>
        <taxon>Pseudomonadati</taxon>
        <taxon>Bacteroidota</taxon>
        <taxon>Cytophagia</taxon>
        <taxon>Cytophagales</taxon>
        <taxon>Spirosomataceae</taxon>
        <taxon>Runella</taxon>
    </lineage>
</organism>
<evidence type="ECO:0000259" key="8">
    <source>
        <dbReference type="Pfam" id="PF01850"/>
    </source>
</evidence>